<dbReference type="RefSeq" id="WP_035379121.1">
    <property type="nucleotide sequence ID" value="NZ_AZQP01000014.1"/>
</dbReference>
<feature type="transmembrane region" description="Helical" evidence="6">
    <location>
        <begin position="207"/>
        <end position="226"/>
    </location>
</feature>
<dbReference type="STRING" id="1403537.Q428_06215"/>
<comment type="subcellular location">
    <subcellularLocation>
        <location evidence="1">Membrane</location>
        <topology evidence="1">Multi-pass membrane protein</topology>
    </subcellularLocation>
</comment>
<evidence type="ECO:0000256" key="3">
    <source>
        <dbReference type="ARBA" id="ARBA00022692"/>
    </source>
</evidence>
<dbReference type="AlphaFoldDB" id="A0A017RVU5"/>
<evidence type="ECO:0000256" key="1">
    <source>
        <dbReference type="ARBA" id="ARBA00004141"/>
    </source>
</evidence>
<feature type="transmembrane region" description="Helical" evidence="6">
    <location>
        <begin position="61"/>
        <end position="87"/>
    </location>
</feature>
<keyword evidence="4 6" id="KW-1133">Transmembrane helix</keyword>
<evidence type="ECO:0000313" key="9">
    <source>
        <dbReference type="Proteomes" id="UP000019681"/>
    </source>
</evidence>
<comment type="caution">
    <text evidence="8">The sequence shown here is derived from an EMBL/GenBank/DDBJ whole genome shotgun (WGS) entry which is preliminary data.</text>
</comment>
<dbReference type="GO" id="GO:0017004">
    <property type="term" value="P:cytochrome complex assembly"/>
    <property type="evidence" value="ECO:0007669"/>
    <property type="project" value="InterPro"/>
</dbReference>
<organism evidence="8 9">
    <name type="scientific">Fervidicella metallireducens AeB</name>
    <dbReference type="NCBI Taxonomy" id="1403537"/>
    <lineage>
        <taxon>Bacteria</taxon>
        <taxon>Bacillati</taxon>
        <taxon>Bacillota</taxon>
        <taxon>Clostridia</taxon>
        <taxon>Eubacteriales</taxon>
        <taxon>Clostridiaceae</taxon>
        <taxon>Fervidicella</taxon>
    </lineage>
</organism>
<reference evidence="8 9" key="1">
    <citation type="journal article" date="2014" name="Genome Announc.">
        <title>Draft Genome Sequence of Fervidicella metallireducens Strain AeBT, an Iron-Reducing Thermoanaerobe from the Great Artesian Basin.</title>
        <authorList>
            <person name="Patel B.K."/>
        </authorList>
    </citation>
    <scope>NUCLEOTIDE SEQUENCE [LARGE SCALE GENOMIC DNA]</scope>
    <source>
        <strain evidence="8 9">AeB</strain>
    </source>
</reference>
<evidence type="ECO:0000259" key="7">
    <source>
        <dbReference type="Pfam" id="PF02683"/>
    </source>
</evidence>
<feature type="transmembrane region" description="Helical" evidence="6">
    <location>
        <begin position="93"/>
        <end position="116"/>
    </location>
</feature>
<keyword evidence="5 6" id="KW-0472">Membrane</keyword>
<proteinExistence type="inferred from homology"/>
<dbReference type="PANTHER" id="PTHR31272">
    <property type="entry name" value="CYTOCHROME C-TYPE BIOGENESIS PROTEIN HI_1454-RELATED"/>
    <property type="match status" value="1"/>
</dbReference>
<dbReference type="GO" id="GO:0016020">
    <property type="term" value="C:membrane"/>
    <property type="evidence" value="ECO:0007669"/>
    <property type="project" value="UniProtKB-SubCell"/>
</dbReference>
<dbReference type="Proteomes" id="UP000019681">
    <property type="component" value="Unassembled WGS sequence"/>
</dbReference>
<evidence type="ECO:0000256" key="5">
    <source>
        <dbReference type="ARBA" id="ARBA00023136"/>
    </source>
</evidence>
<feature type="domain" description="Cytochrome C biogenesis protein transmembrane" evidence="7">
    <location>
        <begin position="17"/>
        <end position="190"/>
    </location>
</feature>
<dbReference type="EMBL" id="AZQP01000014">
    <property type="protein sequence ID" value="EYE88731.1"/>
    <property type="molecule type" value="Genomic_DNA"/>
</dbReference>
<feature type="transmembrane region" description="Helical" evidence="6">
    <location>
        <begin position="16"/>
        <end position="49"/>
    </location>
</feature>
<gene>
    <name evidence="8" type="ORF">Q428_06215</name>
</gene>
<comment type="similarity">
    <text evidence="2">Belongs to the DsbD family.</text>
</comment>
<keyword evidence="3 6" id="KW-0812">Transmembrane</keyword>
<dbReference type="PANTHER" id="PTHR31272:SF6">
    <property type="entry name" value="CYTOCHROME C-TYPE BIOGENESIS CCDA-LIKE CHLOROPLASTIC PROTEIN"/>
    <property type="match status" value="1"/>
</dbReference>
<sequence>MGEILNNFGNIISNNIWLALFMSLIAGVVSSFSPCVLSSIPLVIGYVGGYANKDKKLAFKYSLIFCLGLVITFTTFGALSAILGKLMTGTGKWWYIILGIIMLIVALQLLGVIEFGNNFCKLPNRRKGLFGAFFLGILGGVLSSPCSTPVLVAILAFVAGKGNILLGIIMLLLYSIGHCTLILIAGTSISFIESINNSEKTRVIGKVLKTILAVAVIFLGFYLIYIGI</sequence>
<name>A0A017RVU5_9CLOT</name>
<evidence type="ECO:0000313" key="8">
    <source>
        <dbReference type="EMBL" id="EYE88731.1"/>
    </source>
</evidence>
<feature type="transmembrane region" description="Helical" evidence="6">
    <location>
        <begin position="164"/>
        <end position="186"/>
    </location>
</feature>
<dbReference type="InterPro" id="IPR003834">
    <property type="entry name" value="Cyt_c_assmbl_TM_dom"/>
</dbReference>
<dbReference type="InterPro" id="IPR051790">
    <property type="entry name" value="Cytochrome_c-biogenesis_DsbD"/>
</dbReference>
<accession>A0A017RVU5</accession>
<keyword evidence="9" id="KW-1185">Reference proteome</keyword>
<evidence type="ECO:0000256" key="4">
    <source>
        <dbReference type="ARBA" id="ARBA00022989"/>
    </source>
</evidence>
<evidence type="ECO:0000256" key="6">
    <source>
        <dbReference type="SAM" id="Phobius"/>
    </source>
</evidence>
<dbReference type="Pfam" id="PF02683">
    <property type="entry name" value="DsbD_TM"/>
    <property type="match status" value="1"/>
</dbReference>
<feature type="transmembrane region" description="Helical" evidence="6">
    <location>
        <begin position="128"/>
        <end position="158"/>
    </location>
</feature>
<dbReference type="OrthoDB" id="9809733at2"/>
<protein>
    <submittedName>
        <fullName evidence="8">Cytochrome C biogenesis protein</fullName>
    </submittedName>
</protein>
<evidence type="ECO:0000256" key="2">
    <source>
        <dbReference type="ARBA" id="ARBA00006143"/>
    </source>
</evidence>